<sequence>MKKKIGIIGAGISGLLACKNAMEKGFNPMVFEARSCIGGVWSQTIESTKLQTPKNLYQFSDFPWPSSVKERFPDHNKVMEYLQAYAVHFNILPRIKFNSKVINIEYVASSEEDLISWDLWGGTGKALSPTGNWVIRIQDAQDSSVPVEVYQVDFVILCIGRFSDLPNIPDFPMNKGPLVFGGQVLHSMDYAAMDDDSAAQFTKGKRVTVVGCQKSATDIAAEIASRNGVEHPCTMLYRKAYWMVPEYLVWFTFIGLNRFSEFMVHKPEEGFFSWILAILLSPLLWIFSTLIEFYLKWTQPLKKYNMVPSHSFIKQISSCSLSSLPANFYGNVKEGSLIPKKSENLSFCKNGLIIEGEENPMETEIVIFATGYKSEEKLKNIFKSSYFQKCIIGSSAPLYRDCIHPRIPQLAILGYAYSHSDLYAAEMRSKWVAHFLAGKFTLPTINEMEAQVTEWEKLRRYYAEERYSGSCINALHQIYCNDQLSKDMGCNPRRKNCFLAELFSPYGPNDYKYICYQ</sequence>
<dbReference type="FunFam" id="3.50.50.60:FF:000169">
    <property type="entry name" value="Flavin-containing monooxygenase"/>
    <property type="match status" value="1"/>
</dbReference>
<dbReference type="InterPro" id="IPR050346">
    <property type="entry name" value="FMO-like"/>
</dbReference>
<dbReference type="GO" id="GO:0050660">
    <property type="term" value="F:flavin adenine dinucleotide binding"/>
    <property type="evidence" value="ECO:0007669"/>
    <property type="project" value="InterPro"/>
</dbReference>
<comment type="similarity">
    <text evidence="1 6">Belongs to the FMO family.</text>
</comment>
<dbReference type="InterPro" id="IPR000960">
    <property type="entry name" value="Flavin_mOase"/>
</dbReference>
<evidence type="ECO:0000256" key="1">
    <source>
        <dbReference type="ARBA" id="ARBA00009183"/>
    </source>
</evidence>
<dbReference type="EC" id="1.-.-.-" evidence="6"/>
<name>A0A067KKP7_JATCU</name>
<evidence type="ECO:0000256" key="7">
    <source>
        <dbReference type="SAM" id="Phobius"/>
    </source>
</evidence>
<dbReference type="EMBL" id="KK914420">
    <property type="protein sequence ID" value="KDP36801.1"/>
    <property type="molecule type" value="Genomic_DNA"/>
</dbReference>
<dbReference type="OrthoDB" id="66881at2759"/>
<evidence type="ECO:0000256" key="2">
    <source>
        <dbReference type="ARBA" id="ARBA00022630"/>
    </source>
</evidence>
<dbReference type="FunFam" id="3.50.50.60:FF:000403">
    <property type="entry name" value="Flavin-containing monooxygenase"/>
    <property type="match status" value="1"/>
</dbReference>
<proteinExistence type="inferred from homology"/>
<dbReference type="Proteomes" id="UP000027138">
    <property type="component" value="Unassembled WGS sequence"/>
</dbReference>
<dbReference type="InterPro" id="IPR020946">
    <property type="entry name" value="Flavin_mOase-like"/>
</dbReference>
<dbReference type="AlphaFoldDB" id="A0A067KKP7"/>
<protein>
    <recommendedName>
        <fullName evidence="6">Flavin-containing monooxygenase</fullName>
        <ecNumber evidence="6">1.-.-.-</ecNumber>
    </recommendedName>
</protein>
<dbReference type="KEGG" id="jcu:105635238"/>
<accession>A0A067KKP7</accession>
<evidence type="ECO:0000313" key="8">
    <source>
        <dbReference type="EMBL" id="KDP36801.1"/>
    </source>
</evidence>
<keyword evidence="4" id="KW-0521">NADP</keyword>
<evidence type="ECO:0000256" key="5">
    <source>
        <dbReference type="ARBA" id="ARBA00023002"/>
    </source>
</evidence>
<dbReference type="PANTHER" id="PTHR23023">
    <property type="entry name" value="DIMETHYLANILINE MONOOXYGENASE"/>
    <property type="match status" value="1"/>
</dbReference>
<evidence type="ECO:0000256" key="6">
    <source>
        <dbReference type="RuleBase" id="RU361177"/>
    </source>
</evidence>
<dbReference type="STRING" id="180498.A0A067KKP7"/>
<keyword evidence="6" id="KW-0503">Monooxygenase</keyword>
<dbReference type="SUPFAM" id="SSF51905">
    <property type="entry name" value="FAD/NAD(P)-binding domain"/>
    <property type="match status" value="2"/>
</dbReference>
<dbReference type="GO" id="GO:0050661">
    <property type="term" value="F:NADP binding"/>
    <property type="evidence" value="ECO:0007669"/>
    <property type="project" value="InterPro"/>
</dbReference>
<keyword evidence="5 6" id="KW-0560">Oxidoreductase</keyword>
<dbReference type="GO" id="GO:0004499">
    <property type="term" value="F:N,N-dimethylaniline monooxygenase activity"/>
    <property type="evidence" value="ECO:0007669"/>
    <property type="project" value="InterPro"/>
</dbReference>
<reference evidence="8 9" key="1">
    <citation type="journal article" date="2014" name="PLoS ONE">
        <title>Global Analysis of Gene Expression Profiles in Physic Nut (Jatropha curcas L.) Seedlings Exposed to Salt Stress.</title>
        <authorList>
            <person name="Zhang L."/>
            <person name="Zhang C."/>
            <person name="Wu P."/>
            <person name="Chen Y."/>
            <person name="Li M."/>
            <person name="Jiang H."/>
            <person name="Wu G."/>
        </authorList>
    </citation>
    <scope>NUCLEOTIDE SEQUENCE [LARGE SCALE GENOMIC DNA]</scope>
    <source>
        <strain evidence="9">cv. GZQX0401</strain>
        <tissue evidence="8">Young leaves</tissue>
    </source>
</reference>
<dbReference type="Pfam" id="PF00743">
    <property type="entry name" value="FMO-like"/>
    <property type="match status" value="1"/>
</dbReference>
<dbReference type="PROSITE" id="PS51257">
    <property type="entry name" value="PROKAR_LIPOPROTEIN"/>
    <property type="match status" value="1"/>
</dbReference>
<dbReference type="Gene3D" id="3.50.50.60">
    <property type="entry name" value="FAD/NAD(P)-binding domain"/>
    <property type="match status" value="2"/>
</dbReference>
<gene>
    <name evidence="8" type="ORF">JCGZ_08092</name>
</gene>
<keyword evidence="7" id="KW-0812">Transmembrane</keyword>
<feature type="transmembrane region" description="Helical" evidence="7">
    <location>
        <begin position="271"/>
        <end position="295"/>
    </location>
</feature>
<keyword evidence="7" id="KW-0472">Membrane</keyword>
<dbReference type="PIRSF" id="PIRSF000332">
    <property type="entry name" value="FMO"/>
    <property type="match status" value="1"/>
</dbReference>
<organism evidence="8 9">
    <name type="scientific">Jatropha curcas</name>
    <name type="common">Barbados nut</name>
    <dbReference type="NCBI Taxonomy" id="180498"/>
    <lineage>
        <taxon>Eukaryota</taxon>
        <taxon>Viridiplantae</taxon>
        <taxon>Streptophyta</taxon>
        <taxon>Embryophyta</taxon>
        <taxon>Tracheophyta</taxon>
        <taxon>Spermatophyta</taxon>
        <taxon>Magnoliopsida</taxon>
        <taxon>eudicotyledons</taxon>
        <taxon>Gunneridae</taxon>
        <taxon>Pentapetalae</taxon>
        <taxon>rosids</taxon>
        <taxon>fabids</taxon>
        <taxon>Malpighiales</taxon>
        <taxon>Euphorbiaceae</taxon>
        <taxon>Crotonoideae</taxon>
        <taxon>Jatropheae</taxon>
        <taxon>Jatropha</taxon>
    </lineage>
</organism>
<keyword evidence="3 6" id="KW-0274">FAD</keyword>
<dbReference type="InterPro" id="IPR036188">
    <property type="entry name" value="FAD/NAD-bd_sf"/>
</dbReference>
<evidence type="ECO:0000256" key="3">
    <source>
        <dbReference type="ARBA" id="ARBA00022827"/>
    </source>
</evidence>
<evidence type="ECO:0000256" key="4">
    <source>
        <dbReference type="ARBA" id="ARBA00022857"/>
    </source>
</evidence>
<keyword evidence="9" id="KW-1185">Reference proteome</keyword>
<comment type="cofactor">
    <cofactor evidence="6">
        <name>FAD</name>
        <dbReference type="ChEBI" id="CHEBI:57692"/>
    </cofactor>
</comment>
<keyword evidence="7" id="KW-1133">Transmembrane helix</keyword>
<keyword evidence="2 6" id="KW-0285">Flavoprotein</keyword>
<evidence type="ECO:0000313" key="9">
    <source>
        <dbReference type="Proteomes" id="UP000027138"/>
    </source>
</evidence>